<evidence type="ECO:0000313" key="1">
    <source>
        <dbReference type="EMBL" id="KAF3579359.1"/>
    </source>
</evidence>
<comment type="caution">
    <text evidence="1">The sequence shown here is derived from an EMBL/GenBank/DDBJ whole genome shotgun (WGS) entry which is preliminary data.</text>
</comment>
<organism evidence="1 2">
    <name type="scientific">Brassica cretica</name>
    <name type="common">Mustard</name>
    <dbReference type="NCBI Taxonomy" id="69181"/>
    <lineage>
        <taxon>Eukaryota</taxon>
        <taxon>Viridiplantae</taxon>
        <taxon>Streptophyta</taxon>
        <taxon>Embryophyta</taxon>
        <taxon>Tracheophyta</taxon>
        <taxon>Spermatophyta</taxon>
        <taxon>Magnoliopsida</taxon>
        <taxon>eudicotyledons</taxon>
        <taxon>Gunneridae</taxon>
        <taxon>Pentapetalae</taxon>
        <taxon>rosids</taxon>
        <taxon>malvids</taxon>
        <taxon>Brassicales</taxon>
        <taxon>Brassicaceae</taxon>
        <taxon>Brassiceae</taxon>
        <taxon>Brassica</taxon>
    </lineage>
</organism>
<dbReference type="EMBL" id="QGKV02000649">
    <property type="protein sequence ID" value="KAF3579359.1"/>
    <property type="molecule type" value="Genomic_DNA"/>
</dbReference>
<keyword evidence="2" id="KW-1185">Reference proteome</keyword>
<accession>A0ABQ7DQP5</accession>
<gene>
    <name evidence="1" type="ORF">DY000_02030632</name>
</gene>
<sequence>MKEKPSYHPKRESRALQTRFGRIEERSIKYEYFEAKFWGYVLHSYFYVYQKADRHLEFLSTNYGCFFGTDIYRSDRRTVNFISVLPLIQKEPGNGRDIIGKILMPDFQIIYPIVKSTYVCVYDQLGDEATLVKQMVSDRTLPEYHIDLISESSGVALLEPSRSIRRFLRGSETSGLAMLLVRACGAETFVPWTLLERAGVQRQTVLATLRIIYPYEEMRGHPIPHGVTPLLLTPLSSPFRDVSVRTADIETLGAIYIDCGVPVMLGGPIGSETRQRWSCVLRYHSWCGLVIMTSSTVGFTEGKTLPEYHIDIISESSGVALLEPSRSIRRFLRFLQNPWQRGSETSGLAMLLVRACGAETFVPWTLLERAGVQRQTVLAMLRILFVHVRAKLS</sequence>
<dbReference type="Proteomes" id="UP000266723">
    <property type="component" value="Unassembled WGS sequence"/>
</dbReference>
<protein>
    <submittedName>
        <fullName evidence="1">Uncharacterized protein</fullName>
    </submittedName>
</protein>
<evidence type="ECO:0000313" key="2">
    <source>
        <dbReference type="Proteomes" id="UP000266723"/>
    </source>
</evidence>
<proteinExistence type="predicted"/>
<reference evidence="1 2" key="1">
    <citation type="journal article" date="2020" name="BMC Genomics">
        <title>Intraspecific diversification of the crop wild relative Brassica cretica Lam. using demographic model selection.</title>
        <authorList>
            <person name="Kioukis A."/>
            <person name="Michalopoulou V.A."/>
            <person name="Briers L."/>
            <person name="Pirintsos S."/>
            <person name="Studholme D.J."/>
            <person name="Pavlidis P."/>
            <person name="Sarris P.F."/>
        </authorList>
    </citation>
    <scope>NUCLEOTIDE SEQUENCE [LARGE SCALE GENOMIC DNA]</scope>
    <source>
        <strain evidence="2">cv. PFS-1207/04</strain>
    </source>
</reference>
<name>A0ABQ7DQP5_BRACR</name>